<dbReference type="AlphaFoldDB" id="A0A834SUV5"/>
<gene>
    <name evidence="2" type="ORF">G2W53_036905</name>
</gene>
<proteinExistence type="predicted"/>
<accession>A0A834SUV5</accession>
<evidence type="ECO:0000313" key="2">
    <source>
        <dbReference type="EMBL" id="KAF7810162.1"/>
    </source>
</evidence>
<dbReference type="GO" id="GO:0005840">
    <property type="term" value="C:ribosome"/>
    <property type="evidence" value="ECO:0007669"/>
    <property type="project" value="UniProtKB-KW"/>
</dbReference>
<keyword evidence="1" id="KW-1133">Transmembrane helix</keyword>
<name>A0A834SUV5_9FABA</name>
<keyword evidence="1" id="KW-0812">Transmembrane</keyword>
<protein>
    <submittedName>
        <fullName evidence="2">40S ribosomal protein S13</fullName>
    </submittedName>
</protein>
<reference evidence="2" key="1">
    <citation type="submission" date="2020-09" db="EMBL/GenBank/DDBJ databases">
        <title>Genome-Enabled Discovery of Anthraquinone Biosynthesis in Senna tora.</title>
        <authorList>
            <person name="Kang S.-H."/>
            <person name="Pandey R.P."/>
            <person name="Lee C.-M."/>
            <person name="Sim J.-S."/>
            <person name="Jeong J.-T."/>
            <person name="Choi B.-S."/>
            <person name="Jung M."/>
            <person name="Ginzburg D."/>
            <person name="Zhao K."/>
            <person name="Won S.Y."/>
            <person name="Oh T.-J."/>
            <person name="Yu Y."/>
            <person name="Kim N.-H."/>
            <person name="Lee O.R."/>
            <person name="Lee T.-H."/>
            <person name="Bashyal P."/>
            <person name="Kim T.-S."/>
            <person name="Lee W.-H."/>
            <person name="Kawkins C."/>
            <person name="Kim C.-K."/>
            <person name="Kim J.S."/>
            <person name="Ahn B.O."/>
            <person name="Rhee S.Y."/>
            <person name="Sohng J.K."/>
        </authorList>
    </citation>
    <scope>NUCLEOTIDE SEQUENCE</scope>
    <source>
        <tissue evidence="2">Leaf</tissue>
    </source>
</reference>
<dbReference type="Proteomes" id="UP000634136">
    <property type="component" value="Unassembled WGS sequence"/>
</dbReference>
<keyword evidence="1" id="KW-0472">Membrane</keyword>
<evidence type="ECO:0000313" key="3">
    <source>
        <dbReference type="Proteomes" id="UP000634136"/>
    </source>
</evidence>
<dbReference type="EMBL" id="JAAIUW010000011">
    <property type="protein sequence ID" value="KAF7810162.1"/>
    <property type="molecule type" value="Genomic_DNA"/>
</dbReference>
<evidence type="ECO:0000256" key="1">
    <source>
        <dbReference type="SAM" id="Phobius"/>
    </source>
</evidence>
<keyword evidence="3" id="KW-1185">Reference proteome</keyword>
<comment type="caution">
    <text evidence="2">The sequence shown here is derived from an EMBL/GenBank/DDBJ whole genome shotgun (WGS) entry which is preliminary data.</text>
</comment>
<organism evidence="2 3">
    <name type="scientific">Senna tora</name>
    <dbReference type="NCBI Taxonomy" id="362788"/>
    <lineage>
        <taxon>Eukaryota</taxon>
        <taxon>Viridiplantae</taxon>
        <taxon>Streptophyta</taxon>
        <taxon>Embryophyta</taxon>
        <taxon>Tracheophyta</taxon>
        <taxon>Spermatophyta</taxon>
        <taxon>Magnoliopsida</taxon>
        <taxon>eudicotyledons</taxon>
        <taxon>Gunneridae</taxon>
        <taxon>Pentapetalae</taxon>
        <taxon>rosids</taxon>
        <taxon>fabids</taxon>
        <taxon>Fabales</taxon>
        <taxon>Fabaceae</taxon>
        <taxon>Caesalpinioideae</taxon>
        <taxon>Cassia clade</taxon>
        <taxon>Senna</taxon>
    </lineage>
</organism>
<keyword evidence="2" id="KW-0689">Ribosomal protein</keyword>
<sequence length="111" mass="12770">MSSSAVSHYPPSAVHHRPTLSREVGFLCKVVVTCVIVVFPVLFFTLPFQLRFEFLFCKNKSTNEFARYSLFPHWWELLSFLVIASKSVNSAFHKNQPELGVLVLQHEVVLF</sequence>
<feature type="transmembrane region" description="Helical" evidence="1">
    <location>
        <begin position="26"/>
        <end position="45"/>
    </location>
</feature>
<keyword evidence="2" id="KW-0687">Ribonucleoprotein</keyword>